<protein>
    <recommendedName>
        <fullName evidence="3">asparagine synthase (glutamine-hydrolyzing)</fullName>
        <ecNumber evidence="3">6.3.5.4</ecNumber>
    </recommendedName>
</protein>
<reference evidence="13" key="1">
    <citation type="submission" date="2017-02" db="EMBL/GenBank/DDBJ databases">
        <authorList>
            <person name="Varghese N."/>
            <person name="Submissions S."/>
        </authorList>
    </citation>
    <scope>NUCLEOTIDE SEQUENCE [LARGE SCALE GENOMIC DNA]</scope>
    <source>
        <strain evidence="13">ATCC BAA-34</strain>
    </source>
</reference>
<dbReference type="GO" id="GO:0004066">
    <property type="term" value="F:asparagine synthase (glutamine-hydrolyzing) activity"/>
    <property type="evidence" value="ECO:0007669"/>
    <property type="project" value="UniProtKB-EC"/>
</dbReference>
<evidence type="ECO:0000256" key="1">
    <source>
        <dbReference type="ARBA" id="ARBA00005187"/>
    </source>
</evidence>
<dbReference type="PANTHER" id="PTHR43284">
    <property type="entry name" value="ASPARAGINE SYNTHETASE (GLUTAMINE-HYDROLYZING)"/>
    <property type="match status" value="1"/>
</dbReference>
<dbReference type="GO" id="GO:0005524">
    <property type="term" value="F:ATP binding"/>
    <property type="evidence" value="ECO:0007669"/>
    <property type="project" value="UniProtKB-KW"/>
</dbReference>
<evidence type="ECO:0000256" key="5">
    <source>
        <dbReference type="ARBA" id="ARBA00022840"/>
    </source>
</evidence>
<feature type="binding site" evidence="9">
    <location>
        <position position="267"/>
    </location>
    <ligand>
        <name>ATP</name>
        <dbReference type="ChEBI" id="CHEBI:30616"/>
    </ligand>
</feature>
<dbReference type="InterPro" id="IPR051786">
    <property type="entry name" value="ASN_synthetase/amidase"/>
</dbReference>
<dbReference type="InterPro" id="IPR014729">
    <property type="entry name" value="Rossmann-like_a/b/a_fold"/>
</dbReference>
<keyword evidence="8" id="KW-0061">Asparagine biosynthesis</keyword>
<dbReference type="EMBL" id="FUWR01000009">
    <property type="protein sequence ID" value="SJZ89813.1"/>
    <property type="molecule type" value="Genomic_DNA"/>
</dbReference>
<dbReference type="PIRSF" id="PIRSF001589">
    <property type="entry name" value="Asn_synthetase_glu-h"/>
    <property type="match status" value="1"/>
</dbReference>
<dbReference type="AlphaFoldDB" id="A0A1T4PE20"/>
<evidence type="ECO:0000256" key="6">
    <source>
        <dbReference type="ARBA" id="ARBA00022962"/>
    </source>
</evidence>
<feature type="active site" description="For GATase activity" evidence="8">
    <location>
        <position position="2"/>
    </location>
</feature>
<evidence type="ECO:0000256" key="10">
    <source>
        <dbReference type="PIRSR" id="PIRSR001589-3"/>
    </source>
</evidence>
<dbReference type="Proteomes" id="UP000190102">
    <property type="component" value="Unassembled WGS sequence"/>
</dbReference>
<evidence type="ECO:0000256" key="4">
    <source>
        <dbReference type="ARBA" id="ARBA00022741"/>
    </source>
</evidence>
<dbReference type="Gene3D" id="3.60.20.10">
    <property type="entry name" value="Glutamine Phosphoribosylpyrophosphate, subunit 1, domain 1"/>
    <property type="match status" value="1"/>
</dbReference>
<dbReference type="STRING" id="115783.SAMN02745119_01958"/>
<gene>
    <name evidence="12" type="ORF">SAMN02745119_01958</name>
</gene>
<dbReference type="InterPro" id="IPR001962">
    <property type="entry name" value="Asn_synthase"/>
</dbReference>
<proteinExistence type="inferred from homology"/>
<comment type="catalytic activity">
    <reaction evidence="7">
        <text>L-aspartate + L-glutamine + ATP + H2O = L-asparagine + L-glutamate + AMP + diphosphate + H(+)</text>
        <dbReference type="Rhea" id="RHEA:12228"/>
        <dbReference type="ChEBI" id="CHEBI:15377"/>
        <dbReference type="ChEBI" id="CHEBI:15378"/>
        <dbReference type="ChEBI" id="CHEBI:29985"/>
        <dbReference type="ChEBI" id="CHEBI:29991"/>
        <dbReference type="ChEBI" id="CHEBI:30616"/>
        <dbReference type="ChEBI" id="CHEBI:33019"/>
        <dbReference type="ChEBI" id="CHEBI:58048"/>
        <dbReference type="ChEBI" id="CHEBI:58359"/>
        <dbReference type="ChEBI" id="CHEBI:456215"/>
        <dbReference type="EC" id="6.3.5.4"/>
    </reaction>
</comment>
<evidence type="ECO:0000256" key="8">
    <source>
        <dbReference type="PIRSR" id="PIRSR001589-1"/>
    </source>
</evidence>
<feature type="binding site" evidence="9">
    <location>
        <begin position="364"/>
        <end position="365"/>
    </location>
    <ligand>
        <name>ATP</name>
        <dbReference type="ChEBI" id="CHEBI:30616"/>
    </ligand>
</feature>
<dbReference type="NCBIfam" id="TIGR01536">
    <property type="entry name" value="asn_synth_AEB"/>
    <property type="match status" value="1"/>
</dbReference>
<comment type="pathway">
    <text evidence="1">Amino-acid biosynthesis; L-asparagine biosynthesis; L-asparagine from L-aspartate (L-Gln route): step 1/1.</text>
</comment>
<comment type="similarity">
    <text evidence="2">Belongs to the asparagine synthetase family.</text>
</comment>
<evidence type="ECO:0000256" key="2">
    <source>
        <dbReference type="ARBA" id="ARBA00005752"/>
    </source>
</evidence>
<feature type="domain" description="Glutamine amidotransferase type-2" evidence="11">
    <location>
        <begin position="2"/>
        <end position="218"/>
    </location>
</feature>
<keyword evidence="8" id="KW-0028">Amino-acid biosynthesis</keyword>
<dbReference type="CDD" id="cd01991">
    <property type="entry name" value="Asn_synthase_B_C"/>
    <property type="match status" value="1"/>
</dbReference>
<evidence type="ECO:0000256" key="9">
    <source>
        <dbReference type="PIRSR" id="PIRSR001589-2"/>
    </source>
</evidence>
<dbReference type="Pfam" id="PF13537">
    <property type="entry name" value="GATase_7"/>
    <property type="match status" value="1"/>
</dbReference>
<dbReference type="PROSITE" id="PS51278">
    <property type="entry name" value="GATASE_TYPE_2"/>
    <property type="match status" value="1"/>
</dbReference>
<dbReference type="OrthoDB" id="9763290at2"/>
<dbReference type="InterPro" id="IPR006426">
    <property type="entry name" value="Asn_synth_AEB"/>
</dbReference>
<feature type="binding site" evidence="9">
    <location>
        <position position="293"/>
    </location>
    <ligand>
        <name>ATP</name>
        <dbReference type="ChEBI" id="CHEBI:30616"/>
    </ligand>
</feature>
<keyword evidence="6 8" id="KW-0315">Glutamine amidotransferase</keyword>
<evidence type="ECO:0000313" key="13">
    <source>
        <dbReference type="Proteomes" id="UP000190102"/>
    </source>
</evidence>
<evidence type="ECO:0000313" key="12">
    <source>
        <dbReference type="EMBL" id="SJZ89813.1"/>
    </source>
</evidence>
<dbReference type="InterPro" id="IPR017932">
    <property type="entry name" value="GATase_2_dom"/>
</dbReference>
<feature type="binding site" evidence="9">
    <location>
        <position position="102"/>
    </location>
    <ligand>
        <name>L-glutamine</name>
        <dbReference type="ChEBI" id="CHEBI:58359"/>
    </ligand>
</feature>
<name>A0A1T4PE20_9BACT</name>
<dbReference type="PANTHER" id="PTHR43284:SF1">
    <property type="entry name" value="ASPARAGINE SYNTHETASE"/>
    <property type="match status" value="1"/>
</dbReference>
<dbReference type="EC" id="6.3.5.4" evidence="3"/>
<dbReference type="SUPFAM" id="SSF52402">
    <property type="entry name" value="Adenine nucleotide alpha hydrolases-like"/>
    <property type="match status" value="1"/>
</dbReference>
<dbReference type="Pfam" id="PF00733">
    <property type="entry name" value="Asn_synthase"/>
    <property type="match status" value="1"/>
</dbReference>
<keyword evidence="5 9" id="KW-0067">ATP-binding</keyword>
<evidence type="ECO:0000256" key="3">
    <source>
        <dbReference type="ARBA" id="ARBA00012737"/>
    </source>
</evidence>
<feature type="site" description="Important for beta-aspartyl-AMP intermediate formation" evidence="10">
    <location>
        <position position="366"/>
    </location>
</feature>
<dbReference type="RefSeq" id="WP_078790241.1">
    <property type="nucleotide sequence ID" value="NZ_FUWR01000009.1"/>
</dbReference>
<dbReference type="GO" id="GO:0006529">
    <property type="term" value="P:asparagine biosynthetic process"/>
    <property type="evidence" value="ECO:0007669"/>
    <property type="project" value="UniProtKB-KW"/>
</dbReference>
<evidence type="ECO:0000259" key="11">
    <source>
        <dbReference type="PROSITE" id="PS51278"/>
    </source>
</evidence>
<sequence>MCGFAGAIWKKTAPHFDKKKELLRIFENGLLHRGPDERGVYIGQSFAVIHRRLSIIDIAQGQQPMLSEDGNVGIAYNGEVYNFQELRTELQANGYIFKTNSDTEVILQLFLENGVNCFARLDGMFSIFIWDTHENASGVFYLVRDHLGVKPLYVYEDNEQIAFSSELRPLLAIPGADLSLNPFGLQSYLTFRYTHAPDTIFKNIRRVAAGNVWTISGDSVFQNRFWDLPAPLRHERITADEASERLYELLRASVKVQQVSEVPVGLLLSGGLDSSVIARLCCDIGVHLKSFSIGFPTINEFQYSHEVADAFGLSHTTVETSPKAIIERFETVVDAMDEPIADPACFPLHILCEEIKKNVTVVLSGEGADEMLAGYPQYGYVYNASADTSDSHFERFLHHSWYFTEESTPIKADLDPTRLWRHKSYFSERSLLSGMLAYDLKTWLPENLMMKADKILMSHSLEGRFPFLSKSVVEFISSLPESFKMNDTNGKWLLRKTFMTQLPKTIITRPKMGFSVPVDLLVLELKERAYSLISDLETREPAVLLDLPEIRRKFEAHYSGAQPNALWVWTLLVLLQWFRNRMF</sequence>
<dbReference type="Gene3D" id="3.40.50.620">
    <property type="entry name" value="HUPs"/>
    <property type="match status" value="1"/>
</dbReference>
<dbReference type="CDD" id="cd00712">
    <property type="entry name" value="AsnB"/>
    <property type="match status" value="1"/>
</dbReference>
<keyword evidence="13" id="KW-1185">Reference proteome</keyword>
<dbReference type="SUPFAM" id="SSF56235">
    <property type="entry name" value="N-terminal nucleophile aminohydrolases (Ntn hydrolases)"/>
    <property type="match status" value="1"/>
</dbReference>
<dbReference type="InterPro" id="IPR033738">
    <property type="entry name" value="AsnB_N"/>
</dbReference>
<dbReference type="InterPro" id="IPR029055">
    <property type="entry name" value="Ntn_hydrolases_N"/>
</dbReference>
<dbReference type="GO" id="GO:0005829">
    <property type="term" value="C:cytosol"/>
    <property type="evidence" value="ECO:0007669"/>
    <property type="project" value="TreeGrafter"/>
</dbReference>
<organism evidence="12 13">
    <name type="scientific">Trichlorobacter thiogenes</name>
    <dbReference type="NCBI Taxonomy" id="115783"/>
    <lineage>
        <taxon>Bacteria</taxon>
        <taxon>Pseudomonadati</taxon>
        <taxon>Thermodesulfobacteriota</taxon>
        <taxon>Desulfuromonadia</taxon>
        <taxon>Geobacterales</taxon>
        <taxon>Geobacteraceae</taxon>
        <taxon>Trichlorobacter</taxon>
    </lineage>
</organism>
<accession>A0A1T4PE20</accession>
<keyword evidence="4 9" id="KW-0547">Nucleotide-binding</keyword>
<evidence type="ECO:0000256" key="7">
    <source>
        <dbReference type="ARBA" id="ARBA00048741"/>
    </source>
</evidence>